<dbReference type="AlphaFoldDB" id="A0AAJ8K7E1"/>
<dbReference type="PANTHER" id="PTHR46457:SF1">
    <property type="entry name" value="DNA REPAIR PROTEIN RAD51 HOMOLOG 4"/>
    <property type="match status" value="1"/>
</dbReference>
<dbReference type="GO" id="GO:0008094">
    <property type="term" value="F:ATP-dependent activity, acting on DNA"/>
    <property type="evidence" value="ECO:0007669"/>
    <property type="project" value="TreeGrafter"/>
</dbReference>
<comment type="subcellular location">
    <subcellularLocation>
        <location evidence="1">Nucleus</location>
    </subcellularLocation>
</comment>
<dbReference type="GO" id="GO:0007131">
    <property type="term" value="P:reciprocal meiotic recombination"/>
    <property type="evidence" value="ECO:0007669"/>
    <property type="project" value="TreeGrafter"/>
</dbReference>
<dbReference type="Gene3D" id="3.40.50.300">
    <property type="entry name" value="P-loop containing nucleotide triphosphate hydrolases"/>
    <property type="match status" value="1"/>
</dbReference>
<dbReference type="GO" id="GO:0003697">
    <property type="term" value="F:single-stranded DNA binding"/>
    <property type="evidence" value="ECO:0007669"/>
    <property type="project" value="TreeGrafter"/>
</dbReference>
<organism evidence="4 5">
    <name type="scientific">Kwoniella bestiolae CBS 10118</name>
    <dbReference type="NCBI Taxonomy" id="1296100"/>
    <lineage>
        <taxon>Eukaryota</taxon>
        <taxon>Fungi</taxon>
        <taxon>Dikarya</taxon>
        <taxon>Basidiomycota</taxon>
        <taxon>Agaricomycotina</taxon>
        <taxon>Tremellomycetes</taxon>
        <taxon>Tremellales</taxon>
        <taxon>Cryptococcaceae</taxon>
        <taxon>Kwoniella</taxon>
    </lineage>
</organism>
<evidence type="ECO:0000313" key="5">
    <source>
        <dbReference type="Proteomes" id="UP000092730"/>
    </source>
</evidence>
<reference evidence="4" key="1">
    <citation type="submission" date="2013-07" db="EMBL/GenBank/DDBJ databases">
        <authorList>
            <consortium name="The Broad Institute Genome Sequencing Platform"/>
            <person name="Cuomo C."/>
            <person name="Litvintseva A."/>
            <person name="Chen Y."/>
            <person name="Heitman J."/>
            <person name="Sun S."/>
            <person name="Springer D."/>
            <person name="Dromer F."/>
            <person name="Young S.K."/>
            <person name="Zeng Q."/>
            <person name="Gargeya S."/>
            <person name="Fitzgerald M."/>
            <person name="Abouelleil A."/>
            <person name="Alvarado L."/>
            <person name="Berlin A.M."/>
            <person name="Chapman S.B."/>
            <person name="Dewar J."/>
            <person name="Goldberg J."/>
            <person name="Griggs A."/>
            <person name="Gujja S."/>
            <person name="Hansen M."/>
            <person name="Howarth C."/>
            <person name="Imamovic A."/>
            <person name="Larimer J."/>
            <person name="McCowan C."/>
            <person name="Murphy C."/>
            <person name="Pearson M."/>
            <person name="Priest M."/>
            <person name="Roberts A."/>
            <person name="Saif S."/>
            <person name="Shea T."/>
            <person name="Sykes S."/>
            <person name="Wortman J."/>
            <person name="Nusbaum C."/>
            <person name="Birren B."/>
        </authorList>
    </citation>
    <scope>NUCLEOTIDE SEQUENCE</scope>
    <source>
        <strain evidence="4">CBS 10118</strain>
    </source>
</reference>
<evidence type="ECO:0000256" key="2">
    <source>
        <dbReference type="ARBA" id="ARBA00023242"/>
    </source>
</evidence>
<dbReference type="EMBL" id="CP144542">
    <property type="protein sequence ID" value="WVW82102.1"/>
    <property type="molecule type" value="Genomic_DNA"/>
</dbReference>
<dbReference type="GO" id="GO:0005815">
    <property type="term" value="C:microtubule organizing center"/>
    <property type="evidence" value="ECO:0007669"/>
    <property type="project" value="TreeGrafter"/>
</dbReference>
<dbReference type="GO" id="GO:0000723">
    <property type="term" value="P:telomere maintenance"/>
    <property type="evidence" value="ECO:0007669"/>
    <property type="project" value="TreeGrafter"/>
</dbReference>
<proteinExistence type="predicted"/>
<dbReference type="GO" id="GO:0005657">
    <property type="term" value="C:replication fork"/>
    <property type="evidence" value="ECO:0007669"/>
    <property type="project" value="TreeGrafter"/>
</dbReference>
<reference evidence="4" key="2">
    <citation type="submission" date="2024-02" db="EMBL/GenBank/DDBJ databases">
        <title>Comparative genomics of Cryptococcus and Kwoniella reveals pathogenesis evolution and contrasting modes of karyotype evolution via chromosome fusion or intercentromeric recombination.</title>
        <authorList>
            <person name="Coelho M.A."/>
            <person name="David-Palma M."/>
            <person name="Shea T."/>
            <person name="Bowers K."/>
            <person name="McGinley-Smith S."/>
            <person name="Mohammad A.W."/>
            <person name="Gnirke A."/>
            <person name="Yurkov A.M."/>
            <person name="Nowrousian M."/>
            <person name="Sun S."/>
            <person name="Cuomo C.A."/>
            <person name="Heitman J."/>
        </authorList>
    </citation>
    <scope>NUCLEOTIDE SEQUENCE</scope>
    <source>
        <strain evidence="4">CBS 10118</strain>
    </source>
</reference>
<dbReference type="PANTHER" id="PTHR46457">
    <property type="entry name" value="DNA REPAIR PROTEIN RAD51 HOMOLOG 4"/>
    <property type="match status" value="1"/>
</dbReference>
<dbReference type="SUPFAM" id="SSF52540">
    <property type="entry name" value="P-loop containing nucleoside triphosphate hydrolases"/>
    <property type="match status" value="1"/>
</dbReference>
<dbReference type="Pfam" id="PF08423">
    <property type="entry name" value="Rad51"/>
    <property type="match status" value="1"/>
</dbReference>
<protein>
    <recommendedName>
        <fullName evidence="3">Rad51-like C-terminal domain-containing protein</fullName>
    </recommendedName>
</protein>
<dbReference type="GO" id="GO:0042148">
    <property type="term" value="P:DNA strand invasion"/>
    <property type="evidence" value="ECO:0007669"/>
    <property type="project" value="TreeGrafter"/>
</dbReference>
<dbReference type="InterPro" id="IPR027417">
    <property type="entry name" value="P-loop_NTPase"/>
</dbReference>
<dbReference type="GO" id="GO:0033063">
    <property type="term" value="C:Rad51B-Rad51C-Rad51D-XRCC2 complex"/>
    <property type="evidence" value="ECO:0007669"/>
    <property type="project" value="TreeGrafter"/>
</dbReference>
<dbReference type="RefSeq" id="XP_065725872.1">
    <property type="nucleotide sequence ID" value="XM_065869800.1"/>
</dbReference>
<dbReference type="GO" id="GO:0000400">
    <property type="term" value="F:four-way junction DNA binding"/>
    <property type="evidence" value="ECO:0007669"/>
    <property type="project" value="TreeGrafter"/>
</dbReference>
<accession>A0AAJ8K7E1</accession>
<feature type="domain" description="Rad51-like C-terminal" evidence="3">
    <location>
        <begin position="97"/>
        <end position="280"/>
    </location>
</feature>
<keyword evidence="2" id="KW-0539">Nucleus</keyword>
<gene>
    <name evidence="4" type="ORF">I302_104107</name>
</gene>
<evidence type="ECO:0000256" key="1">
    <source>
        <dbReference type="ARBA" id="ARBA00004123"/>
    </source>
</evidence>
<dbReference type="GeneID" id="30207214"/>
<evidence type="ECO:0000259" key="3">
    <source>
        <dbReference type="Pfam" id="PF08423"/>
    </source>
</evidence>
<dbReference type="InterPro" id="IPR051988">
    <property type="entry name" value="HRR_RAD51_Paralog"/>
</dbReference>
<evidence type="ECO:0000313" key="4">
    <source>
        <dbReference type="EMBL" id="WVW82102.1"/>
    </source>
</evidence>
<keyword evidence="5" id="KW-1185">Reference proteome</keyword>
<sequence>MLLKRLVDSLPAELATLVPELDSAGIKTTESLIFSSPSTVLRLVPILSTIQLDCLVSICVRLTAPEGISADEVEEVDGGWKGFGIDILDDMFGKWDGIGVIELAGPRKVGKSLLALHASLRILASDPEAICTWIDTEGSFSPERANMILEEWHVDEPNLILERIVVINAFKLEDMFEAISQIRNPNDDLDQRETKVLVVDTIFTHFKDLLSATSAQGHADLITLMEEIAEITYSKGMVSFIINSTASSHPTNPQSSFNKMDIKPALGVSFTFTTDITLLIQETGRIFGLTDAEEKERIRNKPGLRGLVEVIRSRICHTGNWTVFETDGVKLFDIVPPHEIDEKTTRISAGLPTGPYRPKIGSLAQTLIP</sequence>
<dbReference type="KEGG" id="kbi:30207214"/>
<dbReference type="GO" id="GO:0000724">
    <property type="term" value="P:double-strand break repair via homologous recombination"/>
    <property type="evidence" value="ECO:0007669"/>
    <property type="project" value="TreeGrafter"/>
</dbReference>
<name>A0AAJ8K7E1_9TREE</name>
<dbReference type="InterPro" id="IPR013632">
    <property type="entry name" value="Rad51_C"/>
</dbReference>
<dbReference type="Proteomes" id="UP000092730">
    <property type="component" value="Chromosome 2"/>
</dbReference>